<dbReference type="AlphaFoldDB" id="E6YN29"/>
<dbReference type="EMBL" id="FN645466">
    <property type="protein sequence ID" value="CBI78286.1"/>
    <property type="molecule type" value="Genomic_DNA"/>
</dbReference>
<evidence type="ECO:0000313" key="2">
    <source>
        <dbReference type="EMBL" id="CBI78286.1"/>
    </source>
</evidence>
<evidence type="ECO:0000313" key="1">
    <source>
        <dbReference type="EMBL" id="CBI78267.1"/>
    </source>
</evidence>
<gene>
    <name evidence="1" type="ORF">BARRO_120029</name>
    <name evidence="2" type="ORF">BARRO_120054</name>
</gene>
<proteinExistence type="predicted"/>
<accession>E6YN29</accession>
<protein>
    <submittedName>
        <fullName evidence="1">Uncharacterized protein</fullName>
    </submittedName>
</protein>
<name>E6YN29_9HYPH</name>
<organism evidence="1">
    <name type="scientific">Bartonella rochalimae ATCC BAA-1498</name>
    <dbReference type="NCBI Taxonomy" id="685782"/>
    <lineage>
        <taxon>Bacteria</taxon>
        <taxon>Pseudomonadati</taxon>
        <taxon>Pseudomonadota</taxon>
        <taxon>Alphaproteobacteria</taxon>
        <taxon>Hyphomicrobiales</taxon>
        <taxon>Bartonellaceae</taxon>
        <taxon>Bartonella</taxon>
    </lineage>
</organism>
<sequence length="70" mass="8244">MIDHCVYLIITNAATILYNCGYTPPQYHLYHQLNDINCFPKRAIKEAKKQHIIKKLYLIKSFLTLLKSFS</sequence>
<dbReference type="EMBL" id="FN645466">
    <property type="protein sequence ID" value="CBI78267.1"/>
    <property type="molecule type" value="Genomic_DNA"/>
</dbReference>
<reference evidence="1" key="1">
    <citation type="journal article" date="2011" name="PLoS Genet.">
        <title>Parallel evolution of a type IV secretion system in radiating lineages of the host-restricted bacterial pathogen Bartonella.</title>
        <authorList>
            <person name="Engel P."/>
            <person name="Salzburger W."/>
            <person name="Liesch M."/>
            <person name="Chang C.C."/>
            <person name="Maruyama S."/>
            <person name="Lanz C."/>
            <person name="Calteau A."/>
            <person name="Lajus A."/>
            <person name="Medigue C."/>
            <person name="Schuster S.C."/>
            <person name="Dehio C."/>
        </authorList>
    </citation>
    <scope>NUCLEOTIDE SEQUENCE</scope>
    <source>
        <strain evidence="1">ATCC BAA-1498</strain>
    </source>
</reference>